<dbReference type="EMBL" id="QKUF01000015">
    <property type="protein sequence ID" value="PZW26334.1"/>
    <property type="molecule type" value="Genomic_DNA"/>
</dbReference>
<dbReference type="Pfam" id="PF01494">
    <property type="entry name" value="FAD_binding_3"/>
    <property type="match status" value="1"/>
</dbReference>
<comment type="caution">
    <text evidence="3">The sequence shown here is derived from an EMBL/GenBank/DDBJ whole genome shotgun (WGS) entry which is preliminary data.</text>
</comment>
<evidence type="ECO:0000313" key="3">
    <source>
        <dbReference type="EMBL" id="PZW26334.1"/>
    </source>
</evidence>
<dbReference type="InterPro" id="IPR036188">
    <property type="entry name" value="FAD/NAD-bd_sf"/>
</dbReference>
<dbReference type="InterPro" id="IPR050631">
    <property type="entry name" value="PheA/TfdB_FAD_monoxygenase"/>
</dbReference>
<dbReference type="InterPro" id="IPR002938">
    <property type="entry name" value="FAD-bd"/>
</dbReference>
<accession>A0A326U356</accession>
<dbReference type="Gene3D" id="3.30.70.2450">
    <property type="match status" value="1"/>
</dbReference>
<dbReference type="GO" id="GO:0071949">
    <property type="term" value="F:FAD binding"/>
    <property type="evidence" value="ECO:0007669"/>
    <property type="project" value="InterPro"/>
</dbReference>
<name>A0A326U356_THEHA</name>
<gene>
    <name evidence="3" type="ORF">EI42_03914</name>
</gene>
<dbReference type="Gene3D" id="3.50.50.60">
    <property type="entry name" value="FAD/NAD(P)-binding domain"/>
    <property type="match status" value="1"/>
</dbReference>
<evidence type="ECO:0000313" key="4">
    <source>
        <dbReference type="Proteomes" id="UP000248806"/>
    </source>
</evidence>
<evidence type="ECO:0000256" key="1">
    <source>
        <dbReference type="ARBA" id="ARBA00023002"/>
    </source>
</evidence>
<proteinExistence type="predicted"/>
<keyword evidence="1" id="KW-0560">Oxidoreductase</keyword>
<dbReference type="PANTHER" id="PTHR43476">
    <property type="entry name" value="3-(3-HYDROXY-PHENYL)PROPIONATE/3-HYDROXYCINNAMIC ACID HYDROXYLASE"/>
    <property type="match status" value="1"/>
</dbReference>
<dbReference type="PRINTS" id="PR00420">
    <property type="entry name" value="RNGMNOXGNASE"/>
</dbReference>
<dbReference type="Gene3D" id="3.40.30.120">
    <property type="match status" value="1"/>
</dbReference>
<dbReference type="Proteomes" id="UP000248806">
    <property type="component" value="Unassembled WGS sequence"/>
</dbReference>
<protein>
    <submittedName>
        <fullName evidence="3">3-(3-hydroxy-phenyl)propionate hydroxylase</fullName>
    </submittedName>
</protein>
<feature type="domain" description="FAD-binding" evidence="2">
    <location>
        <begin position="3"/>
        <end position="346"/>
    </location>
</feature>
<sequence length="544" mass="61522">MQETQIVVIGAGPTGLTAANLLGQAGIRTRVFERAPGLCDHPRAITLDDEGQRVLQAIGLVSKLPMKQDIQVRYLSGCRTLARVAPKEQPNGFPPIVTFHQPALETLLFDGLKRFATVSIHFHHRVTAIQQQKDAVTVSGLTEQGERFQVRCNYVLACDGGRSDTRHMLNIPLRRPSLLLFGSPQRWLVVDCIDDNEDSTIFFFCNPARPAVTVPAPGRRRRWEFMLFPHEHALPTREEVQTLIRQARQSLQPSARPHPAHIERHTIYTFYALYAQRMRCNRVFLLGDAAHLMPPFGGQGLNSGLRDVHNLCWKLCFVLQRGAAPTLLSSYEQERQPHISQMIRFSSLPGTLIMSVPQPLARIRDLLIRGIMFSPIRHAIREIRIKPQPCYQKGLFLPASERRFIGRILPQATVQTEQGQVCCFDEIAGNHFTLIRLYEDPTTAFQALEEWYFFNCVCICVLPASQPLPGLRLPSTLRCVQDSMGTIERLYRGKRDLFLLVRPDRFIMSAFTLKEASTVLKRLHTLLGYNIDAGGTLSPPPKSK</sequence>
<dbReference type="GO" id="GO:0019622">
    <property type="term" value="P:3-(3-hydroxy)phenylpropionate catabolic process"/>
    <property type="evidence" value="ECO:0007669"/>
    <property type="project" value="TreeGrafter"/>
</dbReference>
<dbReference type="GO" id="GO:0008688">
    <property type="term" value="F:3-(3-hydroxyphenyl)propionate hydroxylase activity"/>
    <property type="evidence" value="ECO:0007669"/>
    <property type="project" value="TreeGrafter"/>
</dbReference>
<dbReference type="RefSeq" id="WP_111324259.1">
    <property type="nucleotide sequence ID" value="NZ_BIFX01000001.1"/>
</dbReference>
<reference evidence="3 4" key="1">
    <citation type="submission" date="2018-06" db="EMBL/GenBank/DDBJ databases">
        <title>Genomic Encyclopedia of Archaeal and Bacterial Type Strains, Phase II (KMG-II): from individual species to whole genera.</title>
        <authorList>
            <person name="Goeker M."/>
        </authorList>
    </citation>
    <scope>NUCLEOTIDE SEQUENCE [LARGE SCALE GENOMIC DNA]</scope>
    <source>
        <strain evidence="3 4">ATCC BAA-1881</strain>
    </source>
</reference>
<evidence type="ECO:0000259" key="2">
    <source>
        <dbReference type="Pfam" id="PF01494"/>
    </source>
</evidence>
<dbReference type="SUPFAM" id="SSF51905">
    <property type="entry name" value="FAD/NAD(P)-binding domain"/>
    <property type="match status" value="1"/>
</dbReference>
<organism evidence="3 4">
    <name type="scientific">Thermosporothrix hazakensis</name>
    <dbReference type="NCBI Taxonomy" id="644383"/>
    <lineage>
        <taxon>Bacteria</taxon>
        <taxon>Bacillati</taxon>
        <taxon>Chloroflexota</taxon>
        <taxon>Ktedonobacteria</taxon>
        <taxon>Ktedonobacterales</taxon>
        <taxon>Thermosporotrichaceae</taxon>
        <taxon>Thermosporothrix</taxon>
    </lineage>
</organism>
<dbReference type="AlphaFoldDB" id="A0A326U356"/>
<keyword evidence="4" id="KW-1185">Reference proteome</keyword>
<dbReference type="PANTHER" id="PTHR43476:SF3">
    <property type="entry name" value="FAD-BINDING MONOOXYGENASE"/>
    <property type="match status" value="1"/>
</dbReference>
<dbReference type="OrthoDB" id="9766816at2"/>